<organism evidence="1 2">
    <name type="scientific">Yarrowia lipolytica</name>
    <name type="common">Candida lipolytica</name>
    <dbReference type="NCBI Taxonomy" id="4952"/>
    <lineage>
        <taxon>Eukaryota</taxon>
        <taxon>Fungi</taxon>
        <taxon>Dikarya</taxon>
        <taxon>Ascomycota</taxon>
        <taxon>Saccharomycotina</taxon>
        <taxon>Dipodascomycetes</taxon>
        <taxon>Dipodascales</taxon>
        <taxon>Dipodascales incertae sedis</taxon>
        <taxon>Yarrowia</taxon>
    </lineage>
</organism>
<dbReference type="RefSeq" id="XP_068139574.1">
    <property type="nucleotide sequence ID" value="XM_068283473.1"/>
</dbReference>
<sequence length="84" mass="9587">MAYCHRCYNNHSKNTDKVATIAVSTPRTRQTRNIGQPLSAAHSITETFWFCSFSYHTTNQALARKIKSRHNYPTTSNSTLRGTH</sequence>
<protein>
    <submittedName>
        <fullName evidence="1">Uncharacterized protein</fullName>
    </submittedName>
</protein>
<dbReference type="VEuPathDB" id="FungiDB:YALI1_F32685g"/>
<accession>A0A1D8NPX8</accession>
<dbReference type="AlphaFoldDB" id="A0A1D8NPX8"/>
<dbReference type="GeneID" id="94584052"/>
<reference evidence="1 2" key="1">
    <citation type="journal article" date="2016" name="PLoS ONE">
        <title>Sequence Assembly of Yarrowia lipolytica Strain W29/CLIB89 Shows Transposable Element Diversity.</title>
        <authorList>
            <person name="Magnan C."/>
            <person name="Yu J."/>
            <person name="Chang I."/>
            <person name="Jahn E."/>
            <person name="Kanomata Y."/>
            <person name="Wu J."/>
            <person name="Zeller M."/>
            <person name="Oakes M."/>
            <person name="Baldi P."/>
            <person name="Sandmeyer S."/>
        </authorList>
    </citation>
    <scope>NUCLEOTIDE SEQUENCE [LARGE SCALE GENOMIC DNA]</scope>
    <source>
        <strain evidence="2">CLIB89(W29)</strain>
    </source>
</reference>
<proteinExistence type="predicted"/>
<evidence type="ECO:0000313" key="1">
    <source>
        <dbReference type="EMBL" id="AOW07687.1"/>
    </source>
</evidence>
<gene>
    <name evidence="1" type="ORF">YALI1_F32685g</name>
</gene>
<name>A0A1D8NPX8_YARLL</name>
<dbReference type="EMBL" id="CP017558">
    <property type="protein sequence ID" value="AOW07687.1"/>
    <property type="molecule type" value="Genomic_DNA"/>
</dbReference>
<evidence type="ECO:0000313" key="2">
    <source>
        <dbReference type="Proteomes" id="UP000182444"/>
    </source>
</evidence>
<dbReference type="Proteomes" id="UP000182444">
    <property type="component" value="Chromosome 1F"/>
</dbReference>